<dbReference type="Gramene" id="EOY30927">
    <property type="protein sequence ID" value="EOY30927"/>
    <property type="gene ID" value="TCM_037969"/>
</dbReference>
<protein>
    <submittedName>
        <fullName evidence="1">Uncharacterized protein</fullName>
    </submittedName>
</protein>
<dbReference type="PANTHER" id="PTHR33389:SF20">
    <property type="match status" value="1"/>
</dbReference>
<evidence type="ECO:0000313" key="1">
    <source>
        <dbReference type="EMBL" id="EOY30927.1"/>
    </source>
</evidence>
<organism evidence="1 2">
    <name type="scientific">Theobroma cacao</name>
    <name type="common">Cacao</name>
    <name type="synonym">Cocoa</name>
    <dbReference type="NCBI Taxonomy" id="3641"/>
    <lineage>
        <taxon>Eukaryota</taxon>
        <taxon>Viridiplantae</taxon>
        <taxon>Streptophyta</taxon>
        <taxon>Embryophyta</taxon>
        <taxon>Tracheophyta</taxon>
        <taxon>Spermatophyta</taxon>
        <taxon>Magnoliopsida</taxon>
        <taxon>eudicotyledons</taxon>
        <taxon>Gunneridae</taxon>
        <taxon>Pentapetalae</taxon>
        <taxon>rosids</taxon>
        <taxon>malvids</taxon>
        <taxon>Malvales</taxon>
        <taxon>Malvaceae</taxon>
        <taxon>Byttnerioideae</taxon>
        <taxon>Theobroma</taxon>
    </lineage>
</organism>
<evidence type="ECO:0000313" key="2">
    <source>
        <dbReference type="Proteomes" id="UP000026915"/>
    </source>
</evidence>
<dbReference type="PANTHER" id="PTHR33389">
    <property type="entry name" value="FAMILY PROTEIN, PUTATIVE (DUF2921)-RELATED"/>
    <property type="match status" value="1"/>
</dbReference>
<dbReference type="Proteomes" id="UP000026915">
    <property type="component" value="Chromosome 9"/>
</dbReference>
<dbReference type="HOGENOM" id="CLU_511343_0_0_1"/>
<sequence>MGCGLLALSSGQGIRSKAHMQEVASAISSFASPYDIYQTLADSSVVIAYDRSAGIEKHCSSFLTSASELKPDDNMGEPHMNPGSSVMMIAFEGIYVETEENGGERLMCLLGSSKSIAPSTNRCDCDEFSEFASSYISAYGLLRSRTCDPFPYQDELMEDGAMMFTDEEFCRGHHHLNGEIINIVPNYRFKGNYLGQIHGKLGSFLLGKEMEATGGMSYDDIKLIVQHVKCEQDTTSNRTGNAKVSAVLRAVPTGSFQHFEVLRTGLSGLTLAAEGIWNSSSGQLSWLDVMGRLTQDWKDVIMKFPSMVKLLLFQYPAIKDAEEPLAQLSLLSSSLATNGYVVPDQLTDGQKSRILIEIEVLSLGPLFRRYEPNMDKRNLKKKPVITEDDLTSCRFLNVSSRLVFKTPREHKQTTYKNVSACPWKILGYSLPLICGAKVLFKSKDPEAYRAGCGHPASGMLKVLESFGNVLLLVALLRTARVFQMVTESRSKPQSKAWRGHAWTKKCAYAADLDDRNSGLSLFSSRLLSASSDS</sequence>
<proteinExistence type="predicted"/>
<accession>A0A061GP37</accession>
<dbReference type="EMBL" id="CM001887">
    <property type="protein sequence ID" value="EOY30927.1"/>
    <property type="molecule type" value="Genomic_DNA"/>
</dbReference>
<keyword evidence="2" id="KW-1185">Reference proteome</keyword>
<dbReference type="STRING" id="3641.A0A061GP37"/>
<name>A0A061GP37_THECC</name>
<dbReference type="AlphaFoldDB" id="A0A061GP37"/>
<dbReference type="InParanoid" id="A0A061GP37"/>
<reference evidence="1 2" key="1">
    <citation type="journal article" date="2013" name="Genome Biol.">
        <title>The genome sequence of the most widely cultivated cacao type and its use to identify candidate genes regulating pod color.</title>
        <authorList>
            <person name="Motamayor J.C."/>
            <person name="Mockaitis K."/>
            <person name="Schmutz J."/>
            <person name="Haiminen N."/>
            <person name="Iii D.L."/>
            <person name="Cornejo O."/>
            <person name="Findley S.D."/>
            <person name="Zheng P."/>
            <person name="Utro F."/>
            <person name="Royaert S."/>
            <person name="Saski C."/>
            <person name="Jenkins J."/>
            <person name="Podicheti R."/>
            <person name="Zhao M."/>
            <person name="Scheffler B.E."/>
            <person name="Stack J.C."/>
            <person name="Feltus F.A."/>
            <person name="Mustiga G.M."/>
            <person name="Amores F."/>
            <person name="Phillips W."/>
            <person name="Marelli J.P."/>
            <person name="May G.D."/>
            <person name="Shapiro H."/>
            <person name="Ma J."/>
            <person name="Bustamante C.D."/>
            <person name="Schnell R.J."/>
            <person name="Main D."/>
            <person name="Gilbert D."/>
            <person name="Parida L."/>
            <person name="Kuhn D.N."/>
        </authorList>
    </citation>
    <scope>NUCLEOTIDE SEQUENCE [LARGE SCALE GENOMIC DNA]</scope>
    <source>
        <strain evidence="2">cv. Matina 1-6</strain>
    </source>
</reference>
<gene>
    <name evidence="1" type="ORF">TCM_037969</name>
</gene>